<name>A0A4Z0QBQ9_9BACT</name>
<reference evidence="1 2" key="1">
    <citation type="submission" date="2019-04" db="EMBL/GenBank/DDBJ databases">
        <authorList>
            <person name="Feng G."/>
            <person name="Zhang J."/>
            <person name="Zhu H."/>
        </authorList>
    </citation>
    <scope>NUCLEOTIDE SEQUENCE [LARGE SCALE GENOMIC DNA]</scope>
    <source>
        <strain evidence="1 2">9PBR-1</strain>
    </source>
</reference>
<dbReference type="OrthoDB" id="1287238at2"/>
<comment type="caution">
    <text evidence="1">The sequence shown here is derived from an EMBL/GenBank/DDBJ whole genome shotgun (WGS) entry which is preliminary data.</text>
</comment>
<dbReference type="EMBL" id="SRMB01000002">
    <property type="protein sequence ID" value="TGE26896.1"/>
    <property type="molecule type" value="Genomic_DNA"/>
</dbReference>
<accession>A0A4Z0QBQ9</accession>
<evidence type="ECO:0000313" key="1">
    <source>
        <dbReference type="EMBL" id="TGE26896.1"/>
    </source>
</evidence>
<dbReference type="Proteomes" id="UP000298471">
    <property type="component" value="Unassembled WGS sequence"/>
</dbReference>
<dbReference type="AlphaFoldDB" id="A0A4Z0QBQ9"/>
<evidence type="ECO:0000313" key="2">
    <source>
        <dbReference type="Proteomes" id="UP000298471"/>
    </source>
</evidence>
<keyword evidence="2" id="KW-1185">Reference proteome</keyword>
<organism evidence="1 2">
    <name type="scientific">Hymenobacter metallicola</name>
    <dbReference type="NCBI Taxonomy" id="2563114"/>
    <lineage>
        <taxon>Bacteria</taxon>
        <taxon>Pseudomonadati</taxon>
        <taxon>Bacteroidota</taxon>
        <taxon>Cytophagia</taxon>
        <taxon>Cytophagales</taxon>
        <taxon>Hymenobacteraceae</taxon>
        <taxon>Hymenobacter</taxon>
    </lineage>
</organism>
<dbReference type="RefSeq" id="WP_135394825.1">
    <property type="nucleotide sequence ID" value="NZ_SRMB01000002.1"/>
</dbReference>
<gene>
    <name evidence="1" type="ORF">E5K02_10845</name>
</gene>
<sequence>MIRLKTRAGGLDLTAGSINIELANPYFSFDSVPGTTTYPFSIPLTDNNAVKLNFPHLRAEQGQKPAPEPVRFIIENLLWRLGSLVYRDFDEEKQTLQYHFVADATDLQTKIDGLSLATMDLGWVPWTVTPTAADYALPVVQNTAFFGDKNPGYKGYLNYYTNGEYSAVSSPNEHFLTPFPRLIPLLRRVLAALGYTVSGSWLEDPEAQKLVVYSDRVAQPSADGLLQLNRHVPDMGPGEFLIALQKVLGLGYDFNPVRNELLITRLKDVVADQAYIERTGGAARNTPAEQLGFTLQLQLLDDELNKTLDTSWSQFKVGAGKTVIDCNAGTLHMVRAKDLLEPDARQWLTPAVSAKGAAHVFELGDDSRAGLALLFDRGLQPDSTGALYPLATSGAQTWLGSSIGTDTLHWAGPKGLYERHHKPWLTFLDSAGTSERVMQFDVADLLTLSPARKEMVGMRKFLWQKVSLSIPTTKRLETARFTYRTTLL</sequence>
<protein>
    <submittedName>
        <fullName evidence="1">Uncharacterized protein</fullName>
    </submittedName>
</protein>
<proteinExistence type="predicted"/>